<dbReference type="NCBIfam" id="NF010448">
    <property type="entry name" value="PRK13874.1"/>
    <property type="match status" value="1"/>
</dbReference>
<sequence>MKRKLAAILLATSVGIGAVTVPSQAQVFGGGIVFDPTNYAQNLLTAARALQQVNNQILSLQNEANMLLNMGKDLSSLSTSELSTMISGLTGISTLMDEGRGIAFNVEATTAAWKSLYPGSYPVGTATATFATNAQSRWQQAMDAFQQALQVQAQIVQNVQSDSTTLTSLVNASQGAVGNLQATQATNQLLALSTKQQLQLQNLMAAQYRASALEAARNAESEAAAQSEFSTFLGSSRAYTSH</sequence>
<name>A0A846MWM3_9PROT</name>
<feature type="coiled-coil region" evidence="1">
    <location>
        <begin position="43"/>
        <end position="70"/>
    </location>
</feature>
<evidence type="ECO:0000256" key="1">
    <source>
        <dbReference type="SAM" id="Coils"/>
    </source>
</evidence>
<dbReference type="RefSeq" id="WP_167081277.1">
    <property type="nucleotide sequence ID" value="NZ_BAAADC010000001.1"/>
</dbReference>
<dbReference type="Proteomes" id="UP000570514">
    <property type="component" value="Unassembled WGS sequence"/>
</dbReference>
<evidence type="ECO:0000256" key="2">
    <source>
        <dbReference type="SAM" id="SignalP"/>
    </source>
</evidence>
<feature type="signal peptide" evidence="2">
    <location>
        <begin position="1"/>
        <end position="25"/>
    </location>
</feature>
<dbReference type="NCBIfam" id="TIGR02780">
    <property type="entry name" value="TrbJ_Ti"/>
    <property type="match status" value="1"/>
</dbReference>
<dbReference type="InterPro" id="IPR014147">
    <property type="entry name" value="T4SS_TrbJ"/>
</dbReference>
<evidence type="ECO:0000313" key="4">
    <source>
        <dbReference type="Proteomes" id="UP000570514"/>
    </source>
</evidence>
<protein>
    <submittedName>
        <fullName evidence="3">P-type conjugative transfer protein TrbJ</fullName>
    </submittedName>
</protein>
<evidence type="ECO:0000313" key="3">
    <source>
        <dbReference type="EMBL" id="NIK87551.1"/>
    </source>
</evidence>
<dbReference type="EMBL" id="JAASRM010000001">
    <property type="protein sequence ID" value="NIK87551.1"/>
    <property type="molecule type" value="Genomic_DNA"/>
</dbReference>
<keyword evidence="2" id="KW-0732">Signal</keyword>
<keyword evidence="4" id="KW-1185">Reference proteome</keyword>
<proteinExistence type="predicted"/>
<comment type="caution">
    <text evidence="3">The sequence shown here is derived from an EMBL/GenBank/DDBJ whole genome shotgun (WGS) entry which is preliminary data.</text>
</comment>
<organism evidence="3 4">
    <name type="scientific">Rhizomicrobium palustre</name>
    <dbReference type="NCBI Taxonomy" id="189966"/>
    <lineage>
        <taxon>Bacteria</taxon>
        <taxon>Pseudomonadati</taxon>
        <taxon>Pseudomonadota</taxon>
        <taxon>Alphaproteobacteria</taxon>
        <taxon>Micropepsales</taxon>
        <taxon>Micropepsaceae</taxon>
        <taxon>Rhizomicrobium</taxon>
    </lineage>
</organism>
<dbReference type="AlphaFoldDB" id="A0A846MWM3"/>
<gene>
    <name evidence="3" type="ORF">FHS83_000869</name>
</gene>
<keyword evidence="1" id="KW-0175">Coiled coil</keyword>
<accession>A0A846MWM3</accession>
<feature type="chain" id="PRO_5032445421" evidence="2">
    <location>
        <begin position="26"/>
        <end position="242"/>
    </location>
</feature>
<reference evidence="3 4" key="1">
    <citation type="submission" date="2020-03" db="EMBL/GenBank/DDBJ databases">
        <title>Genomic Encyclopedia of Type Strains, Phase IV (KMG-IV): sequencing the most valuable type-strain genomes for metagenomic binning, comparative biology and taxonomic classification.</title>
        <authorList>
            <person name="Goeker M."/>
        </authorList>
    </citation>
    <scope>NUCLEOTIDE SEQUENCE [LARGE SCALE GENOMIC DNA]</scope>
    <source>
        <strain evidence="3 4">DSM 19867</strain>
    </source>
</reference>